<reference evidence="1" key="1">
    <citation type="submission" date="2020-03" db="EMBL/GenBank/DDBJ databases">
        <title>The deep terrestrial virosphere.</title>
        <authorList>
            <person name="Holmfeldt K."/>
            <person name="Nilsson E."/>
            <person name="Simone D."/>
            <person name="Lopez-Fernandez M."/>
            <person name="Wu X."/>
            <person name="de Brujin I."/>
            <person name="Lundin D."/>
            <person name="Andersson A."/>
            <person name="Bertilsson S."/>
            <person name="Dopson M."/>
        </authorList>
    </citation>
    <scope>NUCLEOTIDE SEQUENCE</scope>
    <source>
        <strain evidence="3">MM415A02073</strain>
        <strain evidence="2">MM415B00385</strain>
        <strain evidence="1">TM448A03335</strain>
        <strain evidence="4">TM448B09059</strain>
    </source>
</reference>
<proteinExistence type="predicted"/>
<sequence length="92" mass="10571">MKQEMAEAMWAIAEGTFHLSPEEAQAERTRRALAQLQTCDGIPLARQCCICKRPMDSPSAFVMDVRNKIEHVVSSGYHEDCYEKWLKEEIII</sequence>
<evidence type="ECO:0000313" key="4">
    <source>
        <dbReference type="EMBL" id="QJI04482.1"/>
    </source>
</evidence>
<dbReference type="EMBL" id="MT141541">
    <property type="protein sequence ID" value="QJA65608.1"/>
    <property type="molecule type" value="Genomic_DNA"/>
</dbReference>
<protein>
    <submittedName>
        <fullName evidence="1">Uncharacterized protein</fullName>
    </submittedName>
</protein>
<dbReference type="EMBL" id="MT142084">
    <property type="protein sequence ID" value="QJA74235.1"/>
    <property type="molecule type" value="Genomic_DNA"/>
</dbReference>
<organism evidence="1">
    <name type="scientific">viral metagenome</name>
    <dbReference type="NCBI Taxonomy" id="1070528"/>
    <lineage>
        <taxon>unclassified sequences</taxon>
        <taxon>metagenomes</taxon>
        <taxon>organismal metagenomes</taxon>
    </lineage>
</organism>
<evidence type="ECO:0000313" key="2">
    <source>
        <dbReference type="EMBL" id="QJA65608.1"/>
    </source>
</evidence>
<gene>
    <name evidence="3" type="ORF">MM415A02073_0002</name>
    <name evidence="2" type="ORF">MM415B00385_0046</name>
    <name evidence="1" type="ORF">TM448A03335_0013</name>
    <name evidence="4" type="ORF">TM448B09059_0005</name>
</gene>
<name>A0A6H2A165_9ZZZZ</name>
<evidence type="ECO:0000313" key="3">
    <source>
        <dbReference type="EMBL" id="QJA74235.1"/>
    </source>
</evidence>
<accession>A0A6H2A165</accession>
<dbReference type="EMBL" id="MT144406">
    <property type="protein sequence ID" value="QJA53255.1"/>
    <property type="molecule type" value="Genomic_DNA"/>
</dbReference>
<dbReference type="AlphaFoldDB" id="A0A6H2A165"/>
<dbReference type="EMBL" id="MT145184">
    <property type="protein sequence ID" value="QJI04482.1"/>
    <property type="molecule type" value="Genomic_DNA"/>
</dbReference>
<evidence type="ECO:0000313" key="1">
    <source>
        <dbReference type="EMBL" id="QJA53255.1"/>
    </source>
</evidence>